<comment type="cofactor">
    <cofactor evidence="1">
        <name>pyridoxal 5'-phosphate</name>
        <dbReference type="ChEBI" id="CHEBI:597326"/>
    </cofactor>
</comment>
<sequence length="362" mass="39088">MVTIPLLKPHMPELGQDFLDVVKSGNLSGGSKMRRFEDSLSRWVGSERVVAVNSFNSAIYVALATIGVGAGDKVIASPMGCLASLLPVRAAGVSVVWADVDPLTGTLDPASVERCMGPETKAVIHNHFCGYPGRIDEINEVAHSYGVKVIDDGIEAFGAQYRDRSIGASGADATVFSFGPVRIPNTVDGGAVVVDDEELFERARLLRDCGVDRSRFRDSMGEIDGSCDVLLPGISAKMSELNAFIGLSQMEYVEELLNKQKENADAWKSVLVSENVQPVGSADAAPSWWVFGVLAEQKKAFIEESRSRGFWASGVHADLSQYSIFGGRECSLPGVDEFASRFVALPCGWWVERDEIHGFSCS</sequence>
<dbReference type="GO" id="GO:0008483">
    <property type="term" value="F:transaminase activity"/>
    <property type="evidence" value="ECO:0007669"/>
    <property type="project" value="UniProtKB-KW"/>
</dbReference>
<evidence type="ECO:0000313" key="3">
    <source>
        <dbReference type="EMBL" id="MCI2242823.1"/>
    </source>
</evidence>
<evidence type="ECO:0000256" key="1">
    <source>
        <dbReference type="ARBA" id="ARBA00001933"/>
    </source>
</evidence>
<dbReference type="InterPro" id="IPR000653">
    <property type="entry name" value="DegT/StrS_aminotransferase"/>
</dbReference>
<keyword evidence="3" id="KW-0808">Transferase</keyword>
<dbReference type="PANTHER" id="PTHR30244:SF34">
    <property type="entry name" value="DTDP-4-AMINO-4,6-DIDEOXYGALACTOSE TRANSAMINASE"/>
    <property type="match status" value="1"/>
</dbReference>
<dbReference type="SUPFAM" id="SSF53383">
    <property type="entry name" value="PLP-dependent transferases"/>
    <property type="match status" value="1"/>
</dbReference>
<dbReference type="RefSeq" id="WP_242166368.1">
    <property type="nucleotide sequence ID" value="NZ_JAJMLW010000004.1"/>
</dbReference>
<dbReference type="InterPro" id="IPR015422">
    <property type="entry name" value="PyrdxlP-dep_Trfase_small"/>
</dbReference>
<dbReference type="InterPro" id="IPR015424">
    <property type="entry name" value="PyrdxlP-dep_Trfase"/>
</dbReference>
<gene>
    <name evidence="3" type="ORF">LPT13_10750</name>
</gene>
<dbReference type="Pfam" id="PF01041">
    <property type="entry name" value="DegT_DnrJ_EryC1"/>
    <property type="match status" value="1"/>
</dbReference>
<evidence type="ECO:0000256" key="2">
    <source>
        <dbReference type="RuleBase" id="RU004508"/>
    </source>
</evidence>
<organism evidence="3 4">
    <name type="scientific">Adlercreutzia faecimuris</name>
    <dbReference type="NCBI Taxonomy" id="2897341"/>
    <lineage>
        <taxon>Bacteria</taxon>
        <taxon>Bacillati</taxon>
        <taxon>Actinomycetota</taxon>
        <taxon>Coriobacteriia</taxon>
        <taxon>Eggerthellales</taxon>
        <taxon>Eggerthellaceae</taxon>
        <taxon>Adlercreutzia</taxon>
    </lineage>
</organism>
<comment type="similarity">
    <text evidence="2">Belongs to the DegT/DnrJ/EryC1 family.</text>
</comment>
<accession>A0ABS9WIX6</accession>
<dbReference type="Proteomes" id="UP001430755">
    <property type="component" value="Unassembled WGS sequence"/>
</dbReference>
<dbReference type="Gene3D" id="3.40.640.10">
    <property type="entry name" value="Type I PLP-dependent aspartate aminotransferase-like (Major domain)"/>
    <property type="match status" value="1"/>
</dbReference>
<dbReference type="EMBL" id="JAJMLW010000004">
    <property type="protein sequence ID" value="MCI2242823.1"/>
    <property type="molecule type" value="Genomic_DNA"/>
</dbReference>
<comment type="caution">
    <text evidence="3">The sequence shown here is derived from an EMBL/GenBank/DDBJ whole genome shotgun (WGS) entry which is preliminary data.</text>
</comment>
<protein>
    <submittedName>
        <fullName evidence="3">Aminotransferase class V-fold PLP-dependent enzyme</fullName>
    </submittedName>
</protein>
<keyword evidence="2" id="KW-0663">Pyridoxal phosphate</keyword>
<dbReference type="InterPro" id="IPR015421">
    <property type="entry name" value="PyrdxlP-dep_Trfase_major"/>
</dbReference>
<dbReference type="Gene3D" id="3.90.1150.10">
    <property type="entry name" value="Aspartate Aminotransferase, domain 1"/>
    <property type="match status" value="1"/>
</dbReference>
<dbReference type="PANTHER" id="PTHR30244">
    <property type="entry name" value="TRANSAMINASE"/>
    <property type="match status" value="1"/>
</dbReference>
<dbReference type="PIRSF" id="PIRSF000390">
    <property type="entry name" value="PLP_StrS"/>
    <property type="match status" value="1"/>
</dbReference>
<evidence type="ECO:0000313" key="4">
    <source>
        <dbReference type="Proteomes" id="UP001430755"/>
    </source>
</evidence>
<name>A0ABS9WIX6_9ACTN</name>
<keyword evidence="4" id="KW-1185">Reference proteome</keyword>
<keyword evidence="3" id="KW-0032">Aminotransferase</keyword>
<proteinExistence type="inferred from homology"/>
<reference evidence="3" key="1">
    <citation type="submission" date="2021-11" db="EMBL/GenBank/DDBJ databases">
        <title>A Novel Adlercreutzia Species, isolated from a Allomyrina dichotoma larva feces.</title>
        <authorList>
            <person name="Suh M.K."/>
        </authorList>
    </citation>
    <scope>NUCLEOTIDE SEQUENCE</scope>
    <source>
        <strain evidence="3">JBNU-10</strain>
    </source>
</reference>